<feature type="compositionally biased region" description="Low complexity" evidence="1">
    <location>
        <begin position="296"/>
        <end position="306"/>
    </location>
</feature>
<gene>
    <name evidence="6" type="ORF">TRAPUB_1928</name>
    <name evidence="4" type="ORF">TRAPUB_1949</name>
    <name evidence="5" type="ORF">TRAPUB_1953</name>
    <name evidence="3" type="ORF">TRAPUB_5642</name>
</gene>
<keyword evidence="2" id="KW-1133">Transmembrane helix</keyword>
<evidence type="ECO:0000313" key="4">
    <source>
        <dbReference type="EMBL" id="OJT07193.1"/>
    </source>
</evidence>
<dbReference type="EMBL" id="MNAD01001210">
    <property type="protein sequence ID" value="OJT07197.1"/>
    <property type="molecule type" value="Genomic_DNA"/>
</dbReference>
<comment type="caution">
    <text evidence="3">The sequence shown here is derived from an EMBL/GenBank/DDBJ whole genome shotgun (WGS) entry which is preliminary data.</text>
</comment>
<feature type="compositionally biased region" description="Low complexity" evidence="1">
    <location>
        <begin position="200"/>
        <end position="211"/>
    </location>
</feature>
<evidence type="ECO:0000313" key="6">
    <source>
        <dbReference type="EMBL" id="OJT07198.1"/>
    </source>
</evidence>
<evidence type="ECO:0000256" key="1">
    <source>
        <dbReference type="SAM" id="MobiDB-lite"/>
    </source>
</evidence>
<keyword evidence="7" id="KW-1185">Reference proteome</keyword>
<feature type="region of interest" description="Disordered" evidence="1">
    <location>
        <begin position="195"/>
        <end position="225"/>
    </location>
</feature>
<keyword evidence="2" id="KW-0472">Membrane</keyword>
<dbReference type="EMBL" id="MNAD01001209">
    <property type="protein sequence ID" value="OJT07198.1"/>
    <property type="molecule type" value="Genomic_DNA"/>
</dbReference>
<reference evidence="3 7" key="1">
    <citation type="submission" date="2016-10" db="EMBL/GenBank/DDBJ databases">
        <title>Genome sequence of the basidiomycete white-rot fungus Trametes pubescens.</title>
        <authorList>
            <person name="Makela M.R."/>
            <person name="Granchi Z."/>
            <person name="Peng M."/>
            <person name="De Vries R.P."/>
            <person name="Grigoriev I."/>
            <person name="Riley R."/>
            <person name="Hilden K."/>
        </authorList>
    </citation>
    <scope>NUCLEOTIDE SEQUENCE [LARGE SCALE GENOMIC DNA]</scope>
    <source>
        <strain evidence="3 7">FBCC735</strain>
    </source>
</reference>
<organism evidence="3 7">
    <name type="scientific">Trametes pubescens</name>
    <name type="common">White-rot fungus</name>
    <dbReference type="NCBI Taxonomy" id="154538"/>
    <lineage>
        <taxon>Eukaryota</taxon>
        <taxon>Fungi</taxon>
        <taxon>Dikarya</taxon>
        <taxon>Basidiomycota</taxon>
        <taxon>Agaricomycotina</taxon>
        <taxon>Agaricomycetes</taxon>
        <taxon>Polyporales</taxon>
        <taxon>Polyporaceae</taxon>
        <taxon>Trametes</taxon>
    </lineage>
</organism>
<dbReference type="EMBL" id="MNAD01001210">
    <property type="protein sequence ID" value="OJT07193.1"/>
    <property type="molecule type" value="Genomic_DNA"/>
</dbReference>
<evidence type="ECO:0000313" key="3">
    <source>
        <dbReference type="EMBL" id="OJT03715.1"/>
    </source>
</evidence>
<dbReference type="EMBL" id="MNAD01001601">
    <property type="protein sequence ID" value="OJT03715.1"/>
    <property type="molecule type" value="Genomic_DNA"/>
</dbReference>
<proteinExistence type="predicted"/>
<evidence type="ECO:0000313" key="5">
    <source>
        <dbReference type="EMBL" id="OJT07197.1"/>
    </source>
</evidence>
<protein>
    <submittedName>
        <fullName evidence="3">Uncharacterized protein</fullName>
    </submittedName>
</protein>
<evidence type="ECO:0000256" key="2">
    <source>
        <dbReference type="SAM" id="Phobius"/>
    </source>
</evidence>
<feature type="transmembrane region" description="Helical" evidence="2">
    <location>
        <begin position="80"/>
        <end position="103"/>
    </location>
</feature>
<name>A0A1M2V825_TRAPU</name>
<sequence>MLTTLVSIFLSIFGALRAAPLYYSRILTLGSTLLASLGDGTVLPTIDSLSATNARTPVRVLRLPPSLVRLTLPGSPPSHLVGPLLALLAAIVTITVVLSGFIWHLRTLALALTGSCDDTSINAGDPEKILYTIIDFSGVTYNGNVLTSDVELAGLFAGTTVLDPSLPFDAHISSTPIFKFEAPAASPQCTVGREDHENVTLASSESTSSLLPPTPPPTPVSTPSSTTIDLVAALVELTSAIEEDEEDTWDTWTNRRRRRPPTRAPPSDPRAWRSRSLSVFATPRTSRPLFSPAKQPLRPLPTRTRTTRSVASYNKFSVLEMLDAEE</sequence>
<accession>A0A1M2V825</accession>
<feature type="region of interest" description="Disordered" evidence="1">
    <location>
        <begin position="286"/>
        <end position="306"/>
    </location>
</feature>
<evidence type="ECO:0000313" key="7">
    <source>
        <dbReference type="Proteomes" id="UP000184267"/>
    </source>
</evidence>
<feature type="region of interest" description="Disordered" evidence="1">
    <location>
        <begin position="243"/>
        <end position="274"/>
    </location>
</feature>
<dbReference type="Proteomes" id="UP000184267">
    <property type="component" value="Unassembled WGS sequence"/>
</dbReference>
<dbReference type="AlphaFoldDB" id="A0A1M2V825"/>
<keyword evidence="2" id="KW-0812">Transmembrane</keyword>